<dbReference type="GO" id="GO:0046872">
    <property type="term" value="F:metal ion binding"/>
    <property type="evidence" value="ECO:0007669"/>
    <property type="project" value="UniProtKB-KW"/>
</dbReference>
<accession>A0A9D2MRQ7</accession>
<dbReference type="InterPro" id="IPR006554">
    <property type="entry name" value="Helicase-like_DEXD_c2"/>
</dbReference>
<dbReference type="Gene3D" id="1.10.30.20">
    <property type="entry name" value="Bacterial XPD DNA helicase, FeS cluster domain"/>
    <property type="match status" value="1"/>
</dbReference>
<keyword evidence="9" id="KW-0411">Iron-sulfur</keyword>
<dbReference type="GO" id="GO:0006281">
    <property type="term" value="P:DNA repair"/>
    <property type="evidence" value="ECO:0007669"/>
    <property type="project" value="UniProtKB-KW"/>
</dbReference>
<evidence type="ECO:0000256" key="9">
    <source>
        <dbReference type="ARBA" id="ARBA00023014"/>
    </source>
</evidence>
<evidence type="ECO:0000256" key="3">
    <source>
        <dbReference type="ARBA" id="ARBA00022741"/>
    </source>
</evidence>
<sequence>MALEIRISVRGLVEFLLRSGDIDNRRKASPEDAMAEGSRIHRMIQRRMGSGYHAEVSMKCRCEFEEYNLLVEGRADGVMDTDPVTIDEIKGTYRDLGRMKGPDPVHLAQAKCYAHFYARENGKAEMKVRMTYCNLETEEIRYFESAYTAAELEEWFGGLIREYRKWADDEIAWKQRRQDAIHGMAFPFEYREGQKELVTHVYHTICHRKKLFLEAPTGVGKTISTLFPSIKAVGEKKADRIFYLTAKTVTAAVADDTFRLLREGGLHFRTVTLTARDKICFLEEAECNPEACPYAKGHYDRINDALYDLLTSGEHYSREEIEAYARKHRVCPFELGLDLSLFSDGVICDYNYVFDPHVYLRRFFGDGTQKGEWIFLVDEAHNLLERGREMYSATVYKEDFLALKRTVKAYDGRMEKHLEKCNRELLLLKKECDGFRIVESIDSFIQAMTRLSGVIEEYLENHDDSPVRREVLEFYFEVSHFLKIWELVDEKYVIYTEFDEEGRFFLKLFNVDPSENLRACMDRGISSILFSATFLPIQYYKKLLGGQEQDYEVYARSVFDPEKKALFLSGDVTSKYSRRSEAEYASIADYIHSIVARRHGNYMVFFPSHSFLRSVFEKYREAYADQDGAECLIQEEYMNEEMREAFLKRFEGNGECELSKVIHMEIEVEEETSLVGFCVLGGIFSEGIDLKRDRLIGAIIVGTGLPQICTEREILKQYFDGDGEDGFDFAYRYPGMNKVLQAAGRVIRTAEDVGIVALLDERFLQRSYQRLFPREWERFEVVSARTVAARVEKFWNDWL</sequence>
<dbReference type="InterPro" id="IPR010614">
    <property type="entry name" value="RAD3-like_helicase_DEAD"/>
</dbReference>
<dbReference type="SMART" id="SM00488">
    <property type="entry name" value="DEXDc2"/>
    <property type="match status" value="1"/>
</dbReference>
<protein>
    <submittedName>
        <fullName evidence="15">ATP-dependent DNA helicase</fullName>
    </submittedName>
</protein>
<evidence type="ECO:0000256" key="13">
    <source>
        <dbReference type="ARBA" id="ARBA00038058"/>
    </source>
</evidence>
<evidence type="ECO:0000313" key="16">
    <source>
        <dbReference type="Proteomes" id="UP000886883"/>
    </source>
</evidence>
<evidence type="ECO:0000256" key="11">
    <source>
        <dbReference type="ARBA" id="ARBA00023204"/>
    </source>
</evidence>
<reference evidence="15" key="1">
    <citation type="journal article" date="2021" name="PeerJ">
        <title>Extensive microbial diversity within the chicken gut microbiome revealed by metagenomics and culture.</title>
        <authorList>
            <person name="Gilroy R."/>
            <person name="Ravi A."/>
            <person name="Getino M."/>
            <person name="Pursley I."/>
            <person name="Horton D.L."/>
            <person name="Alikhan N.F."/>
            <person name="Baker D."/>
            <person name="Gharbi K."/>
            <person name="Hall N."/>
            <person name="Watson M."/>
            <person name="Adriaenssens E.M."/>
            <person name="Foster-Nyarko E."/>
            <person name="Jarju S."/>
            <person name="Secka A."/>
            <person name="Antonio M."/>
            <person name="Oren A."/>
            <person name="Chaudhuri R.R."/>
            <person name="La Ragione R."/>
            <person name="Hildebrand F."/>
            <person name="Pallen M.J."/>
        </authorList>
    </citation>
    <scope>NUCLEOTIDE SEQUENCE</scope>
    <source>
        <strain evidence="15">USAMLcec3-2134</strain>
    </source>
</reference>
<dbReference type="Pfam" id="PF06733">
    <property type="entry name" value="DEAD_2"/>
    <property type="match status" value="1"/>
</dbReference>
<keyword evidence="10" id="KW-0238">DNA-binding</keyword>
<feature type="domain" description="Helicase ATP-binding" evidence="14">
    <location>
        <begin position="180"/>
        <end position="439"/>
    </location>
</feature>
<dbReference type="Gene3D" id="3.40.50.300">
    <property type="entry name" value="P-loop containing nucleotide triphosphate hydrolases"/>
    <property type="match status" value="2"/>
</dbReference>
<dbReference type="GO" id="GO:0003678">
    <property type="term" value="F:DNA helicase activity"/>
    <property type="evidence" value="ECO:0007669"/>
    <property type="project" value="InterPro"/>
</dbReference>
<dbReference type="Gene3D" id="1.10.275.40">
    <property type="match status" value="1"/>
</dbReference>
<evidence type="ECO:0000256" key="5">
    <source>
        <dbReference type="ARBA" id="ARBA00022801"/>
    </source>
</evidence>
<dbReference type="Gene3D" id="3.90.320.10">
    <property type="match status" value="1"/>
</dbReference>
<keyword evidence="6 15" id="KW-0347">Helicase</keyword>
<proteinExistence type="inferred from homology"/>
<evidence type="ECO:0000256" key="7">
    <source>
        <dbReference type="ARBA" id="ARBA00022840"/>
    </source>
</evidence>
<keyword evidence="12" id="KW-0413">Isomerase</keyword>
<evidence type="ECO:0000256" key="4">
    <source>
        <dbReference type="ARBA" id="ARBA00022763"/>
    </source>
</evidence>
<dbReference type="PANTHER" id="PTHR11472">
    <property type="entry name" value="DNA REPAIR DEAD HELICASE RAD3/XP-D SUBFAMILY MEMBER"/>
    <property type="match status" value="1"/>
</dbReference>
<dbReference type="SUPFAM" id="SSF52540">
    <property type="entry name" value="P-loop containing nucleoside triphosphate hydrolases"/>
    <property type="match status" value="1"/>
</dbReference>
<comment type="similarity">
    <text evidence="13">Belongs to the helicase family. DinG subfamily.</text>
</comment>
<keyword evidence="11" id="KW-0234">DNA repair</keyword>
<keyword evidence="3" id="KW-0547">Nucleotide-binding</keyword>
<evidence type="ECO:0000256" key="6">
    <source>
        <dbReference type="ARBA" id="ARBA00022806"/>
    </source>
</evidence>
<dbReference type="GO" id="GO:0016818">
    <property type="term" value="F:hydrolase activity, acting on acid anhydrides, in phosphorus-containing anhydrides"/>
    <property type="evidence" value="ECO:0007669"/>
    <property type="project" value="InterPro"/>
</dbReference>
<gene>
    <name evidence="15" type="ORF">H9763_04700</name>
</gene>
<keyword evidence="2" id="KW-0479">Metal-binding</keyword>
<evidence type="ECO:0000256" key="10">
    <source>
        <dbReference type="ARBA" id="ARBA00023125"/>
    </source>
</evidence>
<dbReference type="InterPro" id="IPR042493">
    <property type="entry name" value="XPD_DNA_FeS"/>
</dbReference>
<dbReference type="SMART" id="SM00491">
    <property type="entry name" value="HELICc2"/>
    <property type="match status" value="1"/>
</dbReference>
<evidence type="ECO:0000256" key="12">
    <source>
        <dbReference type="ARBA" id="ARBA00023235"/>
    </source>
</evidence>
<keyword evidence="4" id="KW-0227">DNA damage</keyword>
<comment type="caution">
    <text evidence="15">The sequence shown here is derived from an EMBL/GenBank/DDBJ whole genome shotgun (WGS) entry which is preliminary data.</text>
</comment>
<dbReference type="InterPro" id="IPR027417">
    <property type="entry name" value="P-loop_NTPase"/>
</dbReference>
<evidence type="ECO:0000259" key="14">
    <source>
        <dbReference type="PROSITE" id="PS51193"/>
    </source>
</evidence>
<dbReference type="InterPro" id="IPR014013">
    <property type="entry name" value="Helic_SF1/SF2_ATP-bd_DinG/Rad3"/>
</dbReference>
<organism evidence="15 16">
    <name type="scientific">Candidatus Eisenbergiella merdigallinarum</name>
    <dbReference type="NCBI Taxonomy" id="2838552"/>
    <lineage>
        <taxon>Bacteria</taxon>
        <taxon>Bacillati</taxon>
        <taxon>Bacillota</taxon>
        <taxon>Clostridia</taxon>
        <taxon>Lachnospirales</taxon>
        <taxon>Lachnospiraceae</taxon>
        <taxon>Eisenbergiella</taxon>
    </lineage>
</organism>
<keyword evidence="1" id="KW-0004">4Fe-4S</keyword>
<dbReference type="InterPro" id="IPR011604">
    <property type="entry name" value="PDDEXK-like_dom_sf"/>
</dbReference>
<evidence type="ECO:0000256" key="2">
    <source>
        <dbReference type="ARBA" id="ARBA00022723"/>
    </source>
</evidence>
<dbReference type="Pfam" id="PF13307">
    <property type="entry name" value="Helicase_C_2"/>
    <property type="match status" value="1"/>
</dbReference>
<evidence type="ECO:0000256" key="1">
    <source>
        <dbReference type="ARBA" id="ARBA00022485"/>
    </source>
</evidence>
<dbReference type="GO" id="GO:0003677">
    <property type="term" value="F:DNA binding"/>
    <property type="evidence" value="ECO:0007669"/>
    <property type="project" value="UniProtKB-KW"/>
</dbReference>
<dbReference type="GO" id="GO:0005524">
    <property type="term" value="F:ATP binding"/>
    <property type="evidence" value="ECO:0007669"/>
    <property type="project" value="UniProtKB-KW"/>
</dbReference>
<name>A0A9D2MRQ7_9FIRM</name>
<evidence type="ECO:0000256" key="8">
    <source>
        <dbReference type="ARBA" id="ARBA00023004"/>
    </source>
</evidence>
<dbReference type="EMBL" id="DWXE01000015">
    <property type="protein sequence ID" value="HJB90751.1"/>
    <property type="molecule type" value="Genomic_DNA"/>
</dbReference>
<dbReference type="GO" id="GO:0051539">
    <property type="term" value="F:4 iron, 4 sulfur cluster binding"/>
    <property type="evidence" value="ECO:0007669"/>
    <property type="project" value="UniProtKB-KW"/>
</dbReference>
<reference evidence="15" key="2">
    <citation type="submission" date="2021-04" db="EMBL/GenBank/DDBJ databases">
        <authorList>
            <person name="Gilroy R."/>
        </authorList>
    </citation>
    <scope>NUCLEOTIDE SEQUENCE</scope>
    <source>
        <strain evidence="15">USAMLcec3-2134</strain>
    </source>
</reference>
<dbReference type="Proteomes" id="UP000886883">
    <property type="component" value="Unassembled WGS sequence"/>
</dbReference>
<keyword evidence="8" id="KW-0408">Iron</keyword>
<dbReference type="InterPro" id="IPR045028">
    <property type="entry name" value="DinG/Rad3-like"/>
</dbReference>
<keyword evidence="7" id="KW-0067">ATP-binding</keyword>
<dbReference type="PANTHER" id="PTHR11472:SF34">
    <property type="entry name" value="REGULATOR OF TELOMERE ELONGATION HELICASE 1"/>
    <property type="match status" value="1"/>
</dbReference>
<evidence type="ECO:0000313" key="15">
    <source>
        <dbReference type="EMBL" id="HJB90751.1"/>
    </source>
</evidence>
<dbReference type="InterPro" id="IPR006555">
    <property type="entry name" value="ATP-dep_Helicase_C"/>
</dbReference>
<dbReference type="AlphaFoldDB" id="A0A9D2MRQ7"/>
<dbReference type="PROSITE" id="PS51193">
    <property type="entry name" value="HELICASE_ATP_BIND_2"/>
    <property type="match status" value="1"/>
</dbReference>
<keyword evidence="5" id="KW-0378">Hydrolase</keyword>